<gene>
    <name evidence="1" type="ORF">PACLA_8A034376</name>
</gene>
<dbReference type="PANTHER" id="PTHR46880">
    <property type="entry name" value="RAS-ASSOCIATING DOMAIN-CONTAINING PROTEIN"/>
    <property type="match status" value="1"/>
</dbReference>
<organism evidence="1 2">
    <name type="scientific">Paramuricea clavata</name>
    <name type="common">Red gorgonian</name>
    <name type="synonym">Violescent sea-whip</name>
    <dbReference type="NCBI Taxonomy" id="317549"/>
    <lineage>
        <taxon>Eukaryota</taxon>
        <taxon>Metazoa</taxon>
        <taxon>Cnidaria</taxon>
        <taxon>Anthozoa</taxon>
        <taxon>Octocorallia</taxon>
        <taxon>Malacalcyonacea</taxon>
        <taxon>Plexauridae</taxon>
        <taxon>Paramuricea</taxon>
    </lineage>
</organism>
<evidence type="ECO:0000313" key="2">
    <source>
        <dbReference type="Proteomes" id="UP001152795"/>
    </source>
</evidence>
<dbReference type="AlphaFoldDB" id="A0A6S7GAU4"/>
<accession>A0A6S7GAU4</accession>
<dbReference type="OrthoDB" id="5957634at2759"/>
<dbReference type="Proteomes" id="UP001152795">
    <property type="component" value="Unassembled WGS sequence"/>
</dbReference>
<evidence type="ECO:0000313" key="1">
    <source>
        <dbReference type="EMBL" id="CAB3986302.1"/>
    </source>
</evidence>
<reference evidence="1" key="1">
    <citation type="submission" date="2020-04" db="EMBL/GenBank/DDBJ databases">
        <authorList>
            <person name="Alioto T."/>
            <person name="Alioto T."/>
            <person name="Gomez Garrido J."/>
        </authorList>
    </citation>
    <scope>NUCLEOTIDE SEQUENCE</scope>
    <source>
        <strain evidence="1">A484AB</strain>
    </source>
</reference>
<comment type="caution">
    <text evidence="1">The sequence shown here is derived from an EMBL/GenBank/DDBJ whole genome shotgun (WGS) entry which is preliminary data.</text>
</comment>
<protein>
    <submittedName>
        <fullName evidence="1">Uncharacterized protein</fullName>
    </submittedName>
</protein>
<dbReference type="EMBL" id="CACRXK020000996">
    <property type="protein sequence ID" value="CAB3986302.1"/>
    <property type="molecule type" value="Genomic_DNA"/>
</dbReference>
<proteinExistence type="predicted"/>
<keyword evidence="2" id="KW-1185">Reference proteome</keyword>
<name>A0A6S7GAU4_PARCT</name>
<dbReference type="PANTHER" id="PTHR46880:SF9">
    <property type="entry name" value="ZINC FINGER PROTEIN 862"/>
    <property type="match status" value="1"/>
</dbReference>
<sequence length="297" mass="34973">MIWKAKATRKLKLTDELLIVDIDAKIQSAKVKLDMLSVQPGKHYKRLMDELTVDINGDIIYREVILEKPTTRSSSRIYMQAKMPIEFKEFFDRRFGDILGAADTYLTRRFNDLTKPPLNNMIKIFDYRPWPPNFRDSKVAKQWGFKELEELVSYYEQHLYISQCEKEGIVREWPLLRHKLLKLKGVYDQADTKISSADLYREILREKDDELQNIHILIQLMMTISPSTAACERGFSCMNREKIKSRCNLAQQALDGPRLEDYDPLTPLQTWLDEGKGVRHLNHSTGYRKKRSQRTRI</sequence>